<dbReference type="KEGG" id="cans:GP473_03160"/>
<proteinExistence type="predicted"/>
<accession>A0A7G7YMT4</accession>
<dbReference type="Proteomes" id="UP000515275">
    <property type="component" value="Chromosome"/>
</dbReference>
<organism evidence="1 2">
    <name type="scientific">Corynebacterium anserum</name>
    <dbReference type="NCBI Taxonomy" id="2684406"/>
    <lineage>
        <taxon>Bacteria</taxon>
        <taxon>Bacillati</taxon>
        <taxon>Actinomycetota</taxon>
        <taxon>Actinomycetes</taxon>
        <taxon>Mycobacteriales</taxon>
        <taxon>Corynebacteriaceae</taxon>
        <taxon>Corynebacterium</taxon>
    </lineage>
</organism>
<gene>
    <name evidence="1" type="ORF">GP473_03160</name>
</gene>
<evidence type="ECO:0000313" key="1">
    <source>
        <dbReference type="EMBL" id="QNH95804.1"/>
    </source>
</evidence>
<reference evidence="1 2" key="1">
    <citation type="submission" date="2019-12" db="EMBL/GenBank/DDBJ databases">
        <title>Corynebacterium sp. nov., isolated from feces of the Anser Albifrons in China.</title>
        <authorList>
            <person name="Liu Q."/>
        </authorList>
    </citation>
    <scope>NUCLEOTIDE SEQUENCE [LARGE SCALE GENOMIC DNA]</scope>
    <source>
        <strain evidence="1 2">23H37-10</strain>
    </source>
</reference>
<dbReference type="EMBL" id="CP046883">
    <property type="protein sequence ID" value="QNH95804.1"/>
    <property type="molecule type" value="Genomic_DNA"/>
</dbReference>
<dbReference type="RefSeq" id="WP_185769353.1">
    <property type="nucleotide sequence ID" value="NZ_CP046883.1"/>
</dbReference>
<name>A0A7G7YMT4_9CORY</name>
<sequence length="434" mass="47768">MLKNVKALWASWAVVHVILVTLVLTTGTTNGDVRYYFRGMNPDLSSADIDAATQMATNSGATPLAEYPHAGVWPLHIVNFISADRQPMFIAVFSAMCVALSGIFLWFLLAWGNDHKAVGRSPLRAGWFWVIFCAATGPILLTRLDIISGMLVAMAIAWMLTRPRVAGFLLAFATLSKLWPGVIAAAFVDRWSLRSTWVRLLSFGSSLVALAVVTLTTVGLDRLLSPITYQDTRGLQVESVMATPFMAARIFDDDKWVTGYAASKSYEIAGPGVSFAIDAADILLLVTVVFAVLFALWRFLYGGWTHENAALFALLLILMLIVTNKVFSPQYVVWMGPAVAVVSLLSSHPLHKLRLVMIITAVFTTLIYPATYEALLRSSSVWPLLYLVIRNLLVVAMTVYVGYRLYITSAIHTAESTYGFRRSKASRPSVRVSS</sequence>
<keyword evidence="2" id="KW-1185">Reference proteome</keyword>
<evidence type="ECO:0000313" key="2">
    <source>
        <dbReference type="Proteomes" id="UP000515275"/>
    </source>
</evidence>
<dbReference type="AlphaFoldDB" id="A0A7G7YMT4"/>
<protein>
    <submittedName>
        <fullName evidence="1">DUF2029 domain-containing protein</fullName>
    </submittedName>
</protein>